<comment type="similarity">
    <text evidence="2">Belongs to the nuclease type I family.</text>
</comment>
<keyword evidence="7" id="KW-0378">Hydrolase</keyword>
<dbReference type="GO" id="GO:0006308">
    <property type="term" value="P:DNA catabolic process"/>
    <property type="evidence" value="ECO:0007669"/>
    <property type="project" value="InterPro"/>
</dbReference>
<dbReference type="PANTHER" id="PTHR33146">
    <property type="entry name" value="ENDONUCLEASE 4"/>
    <property type="match status" value="1"/>
</dbReference>
<dbReference type="EMBL" id="CAMAPF010000203">
    <property type="protein sequence ID" value="CAH9113059.1"/>
    <property type="molecule type" value="Genomic_DNA"/>
</dbReference>
<evidence type="ECO:0000256" key="6">
    <source>
        <dbReference type="ARBA" id="ARBA00022759"/>
    </source>
</evidence>
<evidence type="ECO:0000256" key="3">
    <source>
        <dbReference type="ARBA" id="ARBA00012562"/>
    </source>
</evidence>
<dbReference type="PANTHER" id="PTHR33146:SF27">
    <property type="entry name" value="ENDONUCLEASE 2"/>
    <property type="match status" value="1"/>
</dbReference>
<evidence type="ECO:0000256" key="7">
    <source>
        <dbReference type="ARBA" id="ARBA00022801"/>
    </source>
</evidence>
<evidence type="ECO:0000256" key="5">
    <source>
        <dbReference type="ARBA" id="ARBA00022723"/>
    </source>
</evidence>
<comment type="catalytic activity">
    <reaction evidence="1">
        <text>Endonucleolytic cleavage to 5'-phosphomononucleotide and 5'-phosphooligonucleotide end-products.</text>
        <dbReference type="EC" id="3.1.30.1"/>
    </reaction>
</comment>
<evidence type="ECO:0000313" key="12">
    <source>
        <dbReference type="EMBL" id="CAH9146343.1"/>
    </source>
</evidence>
<dbReference type="EC" id="3.1.30.1" evidence="3"/>
<dbReference type="CDD" id="cd11010">
    <property type="entry name" value="S1-P1_nuclease"/>
    <property type="match status" value="1"/>
</dbReference>
<gene>
    <name evidence="11" type="ORF">CEPIT_LOCUS20158</name>
    <name evidence="12" type="ORF">CEPIT_LOCUS42915</name>
</gene>
<evidence type="ECO:0000313" key="11">
    <source>
        <dbReference type="EMBL" id="CAH9113059.1"/>
    </source>
</evidence>
<keyword evidence="6" id="KW-0255">Endonuclease</keyword>
<dbReference type="InterPro" id="IPR008947">
    <property type="entry name" value="PLipase_C/P1_nuclease_dom_sf"/>
</dbReference>
<keyword evidence="9" id="KW-0325">Glycoprotein</keyword>
<comment type="caution">
    <text evidence="11">The sequence shown here is derived from an EMBL/GenBank/DDBJ whole genome shotgun (WGS) entry which is preliminary data.</text>
</comment>
<dbReference type="GO" id="GO:0004521">
    <property type="term" value="F:RNA endonuclease activity"/>
    <property type="evidence" value="ECO:0007669"/>
    <property type="project" value="UniProtKB-ARBA"/>
</dbReference>
<reference evidence="11" key="1">
    <citation type="submission" date="2022-07" db="EMBL/GenBank/DDBJ databases">
        <authorList>
            <person name="Macas J."/>
            <person name="Novak P."/>
            <person name="Neumann P."/>
        </authorList>
    </citation>
    <scope>NUCLEOTIDE SEQUENCE</scope>
</reference>
<keyword evidence="4" id="KW-0540">Nuclease</keyword>
<evidence type="ECO:0000313" key="13">
    <source>
        <dbReference type="Proteomes" id="UP001152523"/>
    </source>
</evidence>
<feature type="chain" id="PRO_5044713386" description="Aspergillus nuclease S1" evidence="10">
    <location>
        <begin position="27"/>
        <end position="263"/>
    </location>
</feature>
<dbReference type="GO" id="GO:0046872">
    <property type="term" value="F:metal ion binding"/>
    <property type="evidence" value="ECO:0007669"/>
    <property type="project" value="UniProtKB-KW"/>
</dbReference>
<evidence type="ECO:0000256" key="1">
    <source>
        <dbReference type="ARBA" id="ARBA00000245"/>
    </source>
</evidence>
<evidence type="ECO:0000256" key="9">
    <source>
        <dbReference type="ARBA" id="ARBA00023180"/>
    </source>
</evidence>
<dbReference type="Pfam" id="PF02265">
    <property type="entry name" value="S1-P1_nuclease"/>
    <property type="match status" value="1"/>
</dbReference>
<keyword evidence="8" id="KW-1015">Disulfide bond</keyword>
<keyword evidence="10" id="KW-0732">Signal</keyword>
<dbReference type="GO" id="GO:0000014">
    <property type="term" value="F:single-stranded DNA endodeoxyribonuclease activity"/>
    <property type="evidence" value="ECO:0007669"/>
    <property type="project" value="UniProtKB-ARBA"/>
</dbReference>
<dbReference type="GO" id="GO:0003676">
    <property type="term" value="F:nucleic acid binding"/>
    <property type="evidence" value="ECO:0007669"/>
    <property type="project" value="InterPro"/>
</dbReference>
<dbReference type="EMBL" id="CAMAPF010001102">
    <property type="protein sequence ID" value="CAH9146343.1"/>
    <property type="molecule type" value="Genomic_DNA"/>
</dbReference>
<protein>
    <recommendedName>
        <fullName evidence="3">Aspergillus nuclease S1</fullName>
        <ecNumber evidence="3">3.1.30.1</ecNumber>
    </recommendedName>
</protein>
<dbReference type="InterPro" id="IPR003154">
    <property type="entry name" value="S1/P1nuclease"/>
</dbReference>
<proteinExistence type="inferred from homology"/>
<name>A0AAV0DYR6_9ASTE</name>
<evidence type="ECO:0000256" key="4">
    <source>
        <dbReference type="ARBA" id="ARBA00022722"/>
    </source>
</evidence>
<dbReference type="SUPFAM" id="SSF48537">
    <property type="entry name" value="Phospholipase C/P1 nuclease"/>
    <property type="match status" value="1"/>
</dbReference>
<evidence type="ECO:0000256" key="2">
    <source>
        <dbReference type="ARBA" id="ARBA00009547"/>
    </source>
</evidence>
<sequence>MEQSYKGYYTLAMAALWLLLIPAVRGWGTDGHMIACRIAESRLSSAAAVGVEELLGAASAERRNLSSLCSWADNVKFVFPWSSALHYINTPDHLCSYRYNRDCKDEGGEMDRCVAGAINNYTSQLVNYAHGDHSSYNATQALLFLSHFLGDIHQVWDTSIIETAEEQIYDSQVEELIDAIEKNISNGWASKVKSWEACSNRKEACPDVYASEGIEAACNWAYKGVEDNSVLGDDYFSTRLPIVQLRLAQAGVRLAAILNRIFG</sequence>
<evidence type="ECO:0000256" key="10">
    <source>
        <dbReference type="SAM" id="SignalP"/>
    </source>
</evidence>
<feature type="signal peptide" evidence="10">
    <location>
        <begin position="1"/>
        <end position="26"/>
    </location>
</feature>
<keyword evidence="13" id="KW-1185">Reference proteome</keyword>
<dbReference type="AlphaFoldDB" id="A0AAV0DYR6"/>
<accession>A0AAV0DYR6</accession>
<organism evidence="11 13">
    <name type="scientific">Cuscuta epithymum</name>
    <dbReference type="NCBI Taxonomy" id="186058"/>
    <lineage>
        <taxon>Eukaryota</taxon>
        <taxon>Viridiplantae</taxon>
        <taxon>Streptophyta</taxon>
        <taxon>Embryophyta</taxon>
        <taxon>Tracheophyta</taxon>
        <taxon>Spermatophyta</taxon>
        <taxon>Magnoliopsida</taxon>
        <taxon>eudicotyledons</taxon>
        <taxon>Gunneridae</taxon>
        <taxon>Pentapetalae</taxon>
        <taxon>asterids</taxon>
        <taxon>lamiids</taxon>
        <taxon>Solanales</taxon>
        <taxon>Convolvulaceae</taxon>
        <taxon>Cuscuteae</taxon>
        <taxon>Cuscuta</taxon>
        <taxon>Cuscuta subgen. Cuscuta</taxon>
    </lineage>
</organism>
<dbReference type="Proteomes" id="UP001152523">
    <property type="component" value="Unassembled WGS sequence"/>
</dbReference>
<dbReference type="Gene3D" id="1.10.575.10">
    <property type="entry name" value="P1 Nuclease"/>
    <property type="match status" value="2"/>
</dbReference>
<evidence type="ECO:0000256" key="8">
    <source>
        <dbReference type="ARBA" id="ARBA00023157"/>
    </source>
</evidence>
<keyword evidence="5" id="KW-0479">Metal-binding</keyword>